<feature type="non-terminal residue" evidence="6">
    <location>
        <position position="72"/>
    </location>
</feature>
<keyword evidence="7" id="KW-1185">Reference proteome</keyword>
<dbReference type="InterPro" id="IPR017455">
    <property type="entry name" value="Znf_FYVE-rel"/>
</dbReference>
<name>A0A4P9YVA8_9FUNG</name>
<dbReference type="Pfam" id="PF01363">
    <property type="entry name" value="FYVE"/>
    <property type="match status" value="1"/>
</dbReference>
<dbReference type="InterPro" id="IPR000306">
    <property type="entry name" value="Znf_FYVE"/>
</dbReference>
<gene>
    <name evidence="6" type="ORF">SYNPS1DRAFT_1495</name>
</gene>
<dbReference type="InterPro" id="IPR052113">
    <property type="entry name" value="FYVE-type_Zinc_Finger"/>
</dbReference>
<dbReference type="OrthoDB" id="10018316at2759"/>
<dbReference type="PANTHER" id="PTHR39490:SF8">
    <property type="entry name" value="ZINC FINGER FYVE DOMAIN-CONTAINING PROTEIN 21"/>
    <property type="match status" value="1"/>
</dbReference>
<dbReference type="SMART" id="SM00064">
    <property type="entry name" value="FYVE"/>
    <property type="match status" value="1"/>
</dbReference>
<keyword evidence="2 4" id="KW-0863">Zinc-finger</keyword>
<keyword evidence="1" id="KW-0479">Metal-binding</keyword>
<evidence type="ECO:0000256" key="3">
    <source>
        <dbReference type="ARBA" id="ARBA00022833"/>
    </source>
</evidence>
<evidence type="ECO:0000256" key="2">
    <source>
        <dbReference type="ARBA" id="ARBA00022771"/>
    </source>
</evidence>
<dbReference type="Gene3D" id="3.30.40.10">
    <property type="entry name" value="Zinc/RING finger domain, C3HC4 (zinc finger)"/>
    <property type="match status" value="1"/>
</dbReference>
<organism evidence="6 7">
    <name type="scientific">Syncephalis pseudoplumigaleata</name>
    <dbReference type="NCBI Taxonomy" id="1712513"/>
    <lineage>
        <taxon>Eukaryota</taxon>
        <taxon>Fungi</taxon>
        <taxon>Fungi incertae sedis</taxon>
        <taxon>Zoopagomycota</taxon>
        <taxon>Zoopagomycotina</taxon>
        <taxon>Zoopagomycetes</taxon>
        <taxon>Zoopagales</taxon>
        <taxon>Piptocephalidaceae</taxon>
        <taxon>Syncephalis</taxon>
    </lineage>
</organism>
<dbReference type="InterPro" id="IPR011011">
    <property type="entry name" value="Znf_FYVE_PHD"/>
</dbReference>
<proteinExistence type="predicted"/>
<dbReference type="InterPro" id="IPR013083">
    <property type="entry name" value="Znf_RING/FYVE/PHD"/>
</dbReference>
<evidence type="ECO:0000313" key="7">
    <source>
        <dbReference type="Proteomes" id="UP000278143"/>
    </source>
</evidence>
<protein>
    <recommendedName>
        <fullName evidence="5">FYVE-type domain-containing protein</fullName>
    </recommendedName>
</protein>
<feature type="non-terminal residue" evidence="6">
    <location>
        <position position="1"/>
    </location>
</feature>
<evidence type="ECO:0000313" key="6">
    <source>
        <dbReference type="EMBL" id="RKP23993.1"/>
    </source>
</evidence>
<evidence type="ECO:0000256" key="1">
    <source>
        <dbReference type="ARBA" id="ARBA00022723"/>
    </source>
</evidence>
<dbReference type="AlphaFoldDB" id="A0A4P9YVA8"/>
<reference evidence="7" key="1">
    <citation type="journal article" date="2018" name="Nat. Microbiol.">
        <title>Leveraging single-cell genomics to expand the fungal tree of life.</title>
        <authorList>
            <person name="Ahrendt S.R."/>
            <person name="Quandt C.A."/>
            <person name="Ciobanu D."/>
            <person name="Clum A."/>
            <person name="Salamov A."/>
            <person name="Andreopoulos B."/>
            <person name="Cheng J.F."/>
            <person name="Woyke T."/>
            <person name="Pelin A."/>
            <person name="Henrissat B."/>
            <person name="Reynolds N.K."/>
            <person name="Benny G.L."/>
            <person name="Smith M.E."/>
            <person name="James T.Y."/>
            <person name="Grigoriev I.V."/>
        </authorList>
    </citation>
    <scope>NUCLEOTIDE SEQUENCE [LARGE SCALE GENOMIC DNA]</scope>
    <source>
        <strain evidence="7">Benny S71-1</strain>
    </source>
</reference>
<dbReference type="GO" id="GO:0008270">
    <property type="term" value="F:zinc ion binding"/>
    <property type="evidence" value="ECO:0007669"/>
    <property type="project" value="UniProtKB-KW"/>
</dbReference>
<sequence length="72" mass="8064">PDDQADRCAAMTCQKPFTLFERRHHCRRCGEVFCAGCSANLLPLDQDAEYHPAGVMSRVCNRCMSDAQKTVT</sequence>
<dbReference type="EMBL" id="KZ990523">
    <property type="protein sequence ID" value="RKP23993.1"/>
    <property type="molecule type" value="Genomic_DNA"/>
</dbReference>
<dbReference type="Proteomes" id="UP000278143">
    <property type="component" value="Unassembled WGS sequence"/>
</dbReference>
<keyword evidence="3" id="KW-0862">Zinc</keyword>
<accession>A0A4P9YVA8</accession>
<feature type="domain" description="FYVE-type" evidence="5">
    <location>
        <begin position="4"/>
        <end position="68"/>
    </location>
</feature>
<evidence type="ECO:0000259" key="5">
    <source>
        <dbReference type="PROSITE" id="PS50178"/>
    </source>
</evidence>
<dbReference type="PANTHER" id="PTHR39490">
    <property type="entry name" value="ARRESTIN DOMAIN-CONTAINING PROTEIN D"/>
    <property type="match status" value="1"/>
</dbReference>
<evidence type="ECO:0000256" key="4">
    <source>
        <dbReference type="PROSITE-ProRule" id="PRU00091"/>
    </source>
</evidence>
<dbReference type="PROSITE" id="PS50178">
    <property type="entry name" value="ZF_FYVE"/>
    <property type="match status" value="1"/>
</dbReference>
<dbReference type="SUPFAM" id="SSF57903">
    <property type="entry name" value="FYVE/PHD zinc finger"/>
    <property type="match status" value="1"/>
</dbReference>